<evidence type="ECO:0000256" key="2">
    <source>
        <dbReference type="SAM" id="MobiDB-lite"/>
    </source>
</evidence>
<sequence>MEANPSQALEALVKSIRVLALDDNYTAMAGVFDEIPNLKELIKSKDIEIDNLESKIASLTSKHDESLQEHLELYRKQRNKLEEENNELTGEISTLKSQIQEKDESAETSTRSQKLLQDELDTANESLDKEKGNVEEANERITDLQKIIKEKDLGIEKLKEELHEEKTQYSEANDSIKELKQKLAKIQQELKLRKERLDEIDSFTIELEDGDETVWMPELDEVWGTAFTVVTSLFEEDLVEEKFGSNSPVAKQMRIATLLTILARSITQHIFQPTYHFKEEDDELRSILVRLAVKNSKRESFCRALLLSIFPEDQAANAAKAMERVVSEVLWCVRKLVSEVQYESFQSGIKDVVQKAYGAWQRVQRSSEKFEPFFELNNYVDFEFQQISFANGYISDNDESLLKVAEEDDALLMVIPRIYSIDNDEPDPITRGVVLTKAQTKAAEKEIEIERSNTSTALGRSGQRMRAFRSRTMSISSNGTNGFLSQPTASPVH</sequence>
<comment type="caution">
    <text evidence="3">The sequence shown here is derived from an EMBL/GenBank/DDBJ whole genome shotgun (WGS) entry which is preliminary data.</text>
</comment>
<proteinExistence type="predicted"/>
<feature type="non-terminal residue" evidence="3">
    <location>
        <position position="1"/>
    </location>
</feature>
<dbReference type="EMBL" id="NCSJ02000324">
    <property type="protein sequence ID" value="RFU25558.1"/>
    <property type="molecule type" value="Genomic_DNA"/>
</dbReference>
<evidence type="ECO:0000313" key="4">
    <source>
        <dbReference type="Proteomes" id="UP000258309"/>
    </source>
</evidence>
<organism evidence="3 4">
    <name type="scientific">Scytalidium lignicola</name>
    <name type="common">Hyphomycete</name>
    <dbReference type="NCBI Taxonomy" id="5539"/>
    <lineage>
        <taxon>Eukaryota</taxon>
        <taxon>Fungi</taxon>
        <taxon>Dikarya</taxon>
        <taxon>Ascomycota</taxon>
        <taxon>Pezizomycotina</taxon>
        <taxon>Leotiomycetes</taxon>
        <taxon>Leotiomycetes incertae sedis</taxon>
        <taxon>Scytalidium</taxon>
    </lineage>
</organism>
<dbReference type="OrthoDB" id="5421041at2759"/>
<dbReference type="AlphaFoldDB" id="A0A3E2GWT1"/>
<feature type="coiled-coil region" evidence="1">
    <location>
        <begin position="35"/>
        <end position="196"/>
    </location>
</feature>
<dbReference type="Proteomes" id="UP000258309">
    <property type="component" value="Unassembled WGS sequence"/>
</dbReference>
<keyword evidence="1" id="KW-0175">Coiled coil</keyword>
<protein>
    <submittedName>
        <fullName evidence="3">Uncharacterized protein</fullName>
    </submittedName>
</protein>
<dbReference type="Gene3D" id="1.10.287.1490">
    <property type="match status" value="1"/>
</dbReference>
<accession>A0A3E2GWT1</accession>
<evidence type="ECO:0000313" key="3">
    <source>
        <dbReference type="EMBL" id="RFU25558.1"/>
    </source>
</evidence>
<keyword evidence="4" id="KW-1185">Reference proteome</keyword>
<dbReference type="OMA" id="PIPCSNT"/>
<gene>
    <name evidence="3" type="ORF">B7463_g10775</name>
</gene>
<feature type="non-terminal residue" evidence="3">
    <location>
        <position position="493"/>
    </location>
</feature>
<name>A0A3E2GWT1_SCYLI</name>
<reference evidence="3 4" key="1">
    <citation type="submission" date="2018-05" db="EMBL/GenBank/DDBJ databases">
        <title>Draft genome sequence of Scytalidium lignicola DSM 105466, a ubiquitous saprotrophic fungus.</title>
        <authorList>
            <person name="Buettner E."/>
            <person name="Gebauer A.M."/>
            <person name="Hofrichter M."/>
            <person name="Liers C."/>
            <person name="Kellner H."/>
        </authorList>
    </citation>
    <scope>NUCLEOTIDE SEQUENCE [LARGE SCALE GENOMIC DNA]</scope>
    <source>
        <strain evidence="3 4">DSM 105466</strain>
    </source>
</reference>
<feature type="region of interest" description="Disordered" evidence="2">
    <location>
        <begin position="474"/>
        <end position="493"/>
    </location>
</feature>
<evidence type="ECO:0000256" key="1">
    <source>
        <dbReference type="SAM" id="Coils"/>
    </source>
</evidence>